<keyword evidence="5" id="KW-0249">Electron transport</keyword>
<evidence type="ECO:0000313" key="12">
    <source>
        <dbReference type="EMBL" id="CEJ08887.1"/>
    </source>
</evidence>
<dbReference type="GO" id="GO:0008940">
    <property type="term" value="F:nitrate reductase activity"/>
    <property type="evidence" value="ECO:0007669"/>
    <property type="project" value="TreeGrafter"/>
</dbReference>
<dbReference type="EMBL" id="CDGJ01000104">
    <property type="protein sequence ID" value="CEJ08887.1"/>
    <property type="molecule type" value="Genomic_DNA"/>
</dbReference>
<proteinExistence type="predicted"/>
<evidence type="ECO:0000256" key="1">
    <source>
        <dbReference type="ARBA" id="ARBA00004651"/>
    </source>
</evidence>
<comment type="subcellular location">
    <subcellularLocation>
        <location evidence="1">Cell membrane</location>
        <topology evidence="1">Multi-pass membrane protein</topology>
    </subcellularLocation>
</comment>
<evidence type="ECO:0000256" key="5">
    <source>
        <dbReference type="ARBA" id="ARBA00022982"/>
    </source>
</evidence>
<dbReference type="InterPro" id="IPR051936">
    <property type="entry name" value="Heme-iron_electron_transfer"/>
</dbReference>
<keyword evidence="8 9" id="KW-0472">Membrane</keyword>
<keyword evidence="6 9" id="KW-1133">Transmembrane helix</keyword>
<reference evidence="11" key="2">
    <citation type="submission" date="2020-01" db="EMBL/GenBank/DDBJ databases">
        <authorList>
            <person name="Hornung B."/>
        </authorList>
    </citation>
    <scope>NUCLEOTIDE SEQUENCE</scope>
    <source>
        <strain evidence="11">PacBioINE</strain>
    </source>
</reference>
<dbReference type="Proteomes" id="UP001071230">
    <property type="component" value="Unassembled WGS sequence"/>
</dbReference>
<dbReference type="Gene3D" id="1.20.950.20">
    <property type="entry name" value="Transmembrane di-heme cytochromes, Chain C"/>
    <property type="match status" value="1"/>
</dbReference>
<keyword evidence="4 9" id="KW-0812">Transmembrane</keyword>
<dbReference type="KEGG" id="aacx:DEACI_1610"/>
<keyword evidence="2" id="KW-0813">Transport</keyword>
<evidence type="ECO:0000256" key="8">
    <source>
        <dbReference type="ARBA" id="ARBA00023136"/>
    </source>
</evidence>
<accession>A0A8S0XWD4</accession>
<feature type="domain" description="NarG-like" evidence="10">
    <location>
        <begin position="97"/>
        <end position="175"/>
    </location>
</feature>
<dbReference type="EMBL" id="LR746496">
    <property type="protein sequence ID" value="CAA7600957.1"/>
    <property type="molecule type" value="Genomic_DNA"/>
</dbReference>
<keyword evidence="3" id="KW-1003">Cell membrane</keyword>
<dbReference type="GO" id="GO:0019645">
    <property type="term" value="P:anaerobic electron transport chain"/>
    <property type="evidence" value="ECO:0007669"/>
    <property type="project" value="TreeGrafter"/>
</dbReference>
<evidence type="ECO:0000256" key="2">
    <source>
        <dbReference type="ARBA" id="ARBA00022448"/>
    </source>
</evidence>
<name>A0A8S0XWD4_9FIRM</name>
<keyword evidence="13" id="KW-1185">Reference proteome</keyword>
<dbReference type="GO" id="GO:0005886">
    <property type="term" value="C:plasma membrane"/>
    <property type="evidence" value="ECO:0007669"/>
    <property type="project" value="UniProtKB-SubCell"/>
</dbReference>
<dbReference type="GO" id="GO:0009055">
    <property type="term" value="F:electron transfer activity"/>
    <property type="evidence" value="ECO:0007669"/>
    <property type="project" value="TreeGrafter"/>
</dbReference>
<evidence type="ECO:0000313" key="11">
    <source>
        <dbReference type="EMBL" id="CAA7600957.1"/>
    </source>
</evidence>
<dbReference type="InterPro" id="IPR036197">
    <property type="entry name" value="NarG-like_sf"/>
</dbReference>
<evidence type="ECO:0000256" key="4">
    <source>
        <dbReference type="ARBA" id="ARBA00022692"/>
    </source>
</evidence>
<feature type="transmembrane region" description="Helical" evidence="9">
    <location>
        <begin position="133"/>
        <end position="152"/>
    </location>
</feature>
<evidence type="ECO:0000256" key="6">
    <source>
        <dbReference type="ARBA" id="ARBA00022989"/>
    </source>
</evidence>
<dbReference type="RefSeq" id="WP_240984541.1">
    <property type="nucleotide sequence ID" value="NZ_CDGJ01000104.1"/>
</dbReference>
<protein>
    <submittedName>
        <fullName evidence="11">Nitrate reductase gamma subunit</fullName>
    </submittedName>
</protein>
<dbReference type="PANTHER" id="PTHR30598:SF3">
    <property type="entry name" value="RESPIRATORY NITRATE REDUCTASE 1 GAMMA CHAIN"/>
    <property type="match status" value="1"/>
</dbReference>
<evidence type="ECO:0000256" key="9">
    <source>
        <dbReference type="SAM" id="Phobius"/>
    </source>
</evidence>
<dbReference type="SUPFAM" id="SSF103501">
    <property type="entry name" value="Respiratory nitrate reductase 1 gamma chain"/>
    <property type="match status" value="1"/>
</dbReference>
<dbReference type="InterPro" id="IPR023234">
    <property type="entry name" value="NarG-like_domain"/>
</dbReference>
<reference evidence="12" key="1">
    <citation type="submission" date="2014-11" db="EMBL/GenBank/DDBJ databases">
        <authorList>
            <person name="Hornung B.V."/>
        </authorList>
    </citation>
    <scope>NUCLEOTIDE SEQUENCE</scope>
    <source>
        <strain evidence="12">INE</strain>
    </source>
</reference>
<dbReference type="Pfam" id="PF02665">
    <property type="entry name" value="Nitrate_red_gam"/>
    <property type="match status" value="1"/>
</dbReference>
<organism evidence="11">
    <name type="scientific">Acididesulfobacillus acetoxydans</name>
    <dbReference type="NCBI Taxonomy" id="1561005"/>
    <lineage>
        <taxon>Bacteria</taxon>
        <taxon>Bacillati</taxon>
        <taxon>Bacillota</taxon>
        <taxon>Clostridia</taxon>
        <taxon>Eubacteriales</taxon>
        <taxon>Peptococcaceae</taxon>
        <taxon>Acididesulfobacillus</taxon>
    </lineage>
</organism>
<dbReference type="PANTHER" id="PTHR30598">
    <property type="entry name" value="NITRATE REDUCTASE PRIVATE CHAPERONE, REDOX ENZYME MATURATION PROTEIN REMP FAMILY"/>
    <property type="match status" value="1"/>
</dbReference>
<evidence type="ECO:0000256" key="3">
    <source>
        <dbReference type="ARBA" id="ARBA00022475"/>
    </source>
</evidence>
<dbReference type="AlphaFoldDB" id="A0A8S0XWD4"/>
<evidence type="ECO:0000259" key="10">
    <source>
        <dbReference type="Pfam" id="PF02665"/>
    </source>
</evidence>
<dbReference type="Proteomes" id="UP000836597">
    <property type="component" value="Chromosome"/>
</dbReference>
<gene>
    <name evidence="11" type="ORF">DEACI_1610</name>
    <name evidence="12" type="ORF">DEACI_3369</name>
</gene>
<sequence>MKGRVPKGELCIADSLIAKALNCRVVGFRERYAFVKGMNLDIVTVGPVYPEQGKRLPGRNEIIWPELKEWIAETSLFTFALLDGAFEWGLRTLGFGFNLFVKSSFDYRATIAPWIRGVLVFAPDPGLMNNVPLLFRLHIIFAFAIFGVWPFTRLVHVWSVPLEYLGRRSYILYRNVWPAAKPAKEWERR</sequence>
<dbReference type="GO" id="GO:0020037">
    <property type="term" value="F:heme binding"/>
    <property type="evidence" value="ECO:0007669"/>
    <property type="project" value="TreeGrafter"/>
</dbReference>
<evidence type="ECO:0000313" key="13">
    <source>
        <dbReference type="Proteomes" id="UP001071230"/>
    </source>
</evidence>
<evidence type="ECO:0000256" key="7">
    <source>
        <dbReference type="ARBA" id="ARBA00023002"/>
    </source>
</evidence>
<keyword evidence="7" id="KW-0560">Oxidoreductase</keyword>